<dbReference type="PANTHER" id="PTHR45138">
    <property type="entry name" value="REGULATORY COMPONENTS OF SENSORY TRANSDUCTION SYSTEM"/>
    <property type="match status" value="1"/>
</dbReference>
<reference evidence="3" key="1">
    <citation type="journal article" date="2020" name="mSystems">
        <title>Genome- and Community-Level Interaction Insights into Carbon Utilization and Element Cycling Functions of Hydrothermarchaeota in Hydrothermal Sediment.</title>
        <authorList>
            <person name="Zhou Z."/>
            <person name="Liu Y."/>
            <person name="Xu W."/>
            <person name="Pan J."/>
            <person name="Luo Z.H."/>
            <person name="Li M."/>
        </authorList>
    </citation>
    <scope>NUCLEOTIDE SEQUENCE [LARGE SCALE GENOMIC DNA]</scope>
    <source>
        <strain evidence="3">SpSt-381</strain>
    </source>
</reference>
<dbReference type="InterPro" id="IPR000160">
    <property type="entry name" value="GGDEF_dom"/>
</dbReference>
<feature type="region of interest" description="Disordered" evidence="1">
    <location>
        <begin position="1"/>
        <end position="75"/>
    </location>
</feature>
<dbReference type="InterPro" id="IPR003018">
    <property type="entry name" value="GAF"/>
</dbReference>
<dbReference type="AlphaFoldDB" id="A0A832I7F4"/>
<accession>A0A832I7F4</accession>
<dbReference type="Pfam" id="PF01590">
    <property type="entry name" value="GAF"/>
    <property type="match status" value="1"/>
</dbReference>
<dbReference type="SMART" id="SM00267">
    <property type="entry name" value="GGDEF"/>
    <property type="match status" value="1"/>
</dbReference>
<dbReference type="GO" id="GO:0052621">
    <property type="term" value="F:diguanylate cyclase activity"/>
    <property type="evidence" value="ECO:0007669"/>
    <property type="project" value="TreeGrafter"/>
</dbReference>
<dbReference type="PROSITE" id="PS50887">
    <property type="entry name" value="GGDEF"/>
    <property type="match status" value="1"/>
</dbReference>
<feature type="compositionally biased region" description="Polar residues" evidence="1">
    <location>
        <begin position="100"/>
        <end position="111"/>
    </location>
</feature>
<comment type="caution">
    <text evidence="3">The sequence shown here is derived from an EMBL/GenBank/DDBJ whole genome shotgun (WGS) entry which is preliminary data.</text>
</comment>
<dbReference type="InterPro" id="IPR050469">
    <property type="entry name" value="Diguanylate_Cyclase"/>
</dbReference>
<dbReference type="GO" id="GO:0043709">
    <property type="term" value="P:cell adhesion involved in single-species biofilm formation"/>
    <property type="evidence" value="ECO:0007669"/>
    <property type="project" value="TreeGrafter"/>
</dbReference>
<proteinExistence type="predicted"/>
<dbReference type="Gene3D" id="3.30.450.40">
    <property type="match status" value="1"/>
</dbReference>
<feature type="compositionally biased region" description="Basic residues" evidence="1">
    <location>
        <begin position="8"/>
        <end position="29"/>
    </location>
</feature>
<sequence length="566" mass="61905">MAAPAPGWRRRRRVGGAGRLRRGGRPRARARTEAGGAGPRRRPRAARCCASHGPSRASCESPRRADGGARGRPARAPRVLDCCASHTFPRPIRLLARTHPQGTVDTPNADSGTPAGRQGSPLKQQPIDFRELLERVLPLERLPLSERAAVQRALRSGVPGQIEEAGLFALRRLEASGALRRLPAPSNGGGPVMRFQSRDRLQVFTVHLPGPARHDAWLVYPRSALPPQAQAGIEQVRRLIRVDDPALLTDPRGMQARAALAERLQQAGRELFAASEVRYVPARPEEPGGAPAFDRELALEVLARPGRVWYCPDASRCSRHGARLERADVRSVVLAAVSGADGRGIGHLEIFSATREAFRPEDLALVTLLADFCGSLMERAERLEKLVFIDPLTSAYNRSYFDLQVRNEMARAQREESSMALCIADIDDFKGFNTTFGYQAGNEVLAQVAHALRRGVRPFDSVSRWGGEEFAVLLTAPVNAHDVATVSERLRALVERQVVTLEGLDRRTHRVSVSVSIGVALYPDHAETPEDLWRAANQALLEAKRPPKNQVVFYGARAPQAPPAAG</sequence>
<dbReference type="SUPFAM" id="SSF55073">
    <property type="entry name" value="Nucleotide cyclase"/>
    <property type="match status" value="1"/>
</dbReference>
<dbReference type="InterPro" id="IPR029787">
    <property type="entry name" value="Nucleotide_cyclase"/>
</dbReference>
<evidence type="ECO:0000259" key="2">
    <source>
        <dbReference type="PROSITE" id="PS50887"/>
    </source>
</evidence>
<organism evidence="3">
    <name type="scientific">Eiseniibacteriota bacterium</name>
    <dbReference type="NCBI Taxonomy" id="2212470"/>
    <lineage>
        <taxon>Bacteria</taxon>
        <taxon>Candidatus Eiseniibacteriota</taxon>
    </lineage>
</organism>
<gene>
    <name evidence="3" type="ORF">ENR23_11370</name>
</gene>
<protein>
    <submittedName>
        <fullName evidence="3">GGDEF domain-containing protein</fullName>
    </submittedName>
</protein>
<dbReference type="EMBL" id="DSQF01000022">
    <property type="protein sequence ID" value="HGZ43998.1"/>
    <property type="molecule type" value="Genomic_DNA"/>
</dbReference>
<dbReference type="Pfam" id="PF00990">
    <property type="entry name" value="GGDEF"/>
    <property type="match status" value="1"/>
</dbReference>
<dbReference type="InterPro" id="IPR029016">
    <property type="entry name" value="GAF-like_dom_sf"/>
</dbReference>
<dbReference type="SUPFAM" id="SSF55781">
    <property type="entry name" value="GAF domain-like"/>
    <property type="match status" value="1"/>
</dbReference>
<dbReference type="Gene3D" id="3.30.70.270">
    <property type="match status" value="1"/>
</dbReference>
<evidence type="ECO:0000313" key="3">
    <source>
        <dbReference type="EMBL" id="HGZ43998.1"/>
    </source>
</evidence>
<feature type="region of interest" description="Disordered" evidence="1">
    <location>
        <begin position="99"/>
        <end position="126"/>
    </location>
</feature>
<dbReference type="NCBIfam" id="TIGR00254">
    <property type="entry name" value="GGDEF"/>
    <property type="match status" value="1"/>
</dbReference>
<dbReference type="GO" id="GO:0005886">
    <property type="term" value="C:plasma membrane"/>
    <property type="evidence" value="ECO:0007669"/>
    <property type="project" value="TreeGrafter"/>
</dbReference>
<evidence type="ECO:0000256" key="1">
    <source>
        <dbReference type="SAM" id="MobiDB-lite"/>
    </source>
</evidence>
<dbReference type="GO" id="GO:1902201">
    <property type="term" value="P:negative regulation of bacterial-type flagellum-dependent cell motility"/>
    <property type="evidence" value="ECO:0007669"/>
    <property type="project" value="TreeGrafter"/>
</dbReference>
<dbReference type="InterPro" id="IPR043128">
    <property type="entry name" value="Rev_trsase/Diguanyl_cyclase"/>
</dbReference>
<dbReference type="CDD" id="cd01949">
    <property type="entry name" value="GGDEF"/>
    <property type="match status" value="1"/>
</dbReference>
<dbReference type="PANTHER" id="PTHR45138:SF5">
    <property type="entry name" value="BIFUNCTIONAL PERIPLASMIC SUBSTRATE BINDING PROTEIN_CYTOPLASMIC DIGUANYLATE CYCLASE"/>
    <property type="match status" value="1"/>
</dbReference>
<name>A0A832I7F4_UNCEI</name>
<feature type="domain" description="GGDEF" evidence="2">
    <location>
        <begin position="417"/>
        <end position="556"/>
    </location>
</feature>